<dbReference type="EMBL" id="CP041692">
    <property type="protein sequence ID" value="QDP97870.1"/>
    <property type="molecule type" value="Genomic_DNA"/>
</dbReference>
<protein>
    <submittedName>
        <fullName evidence="5">Oxidoreductase</fullName>
    </submittedName>
</protein>
<evidence type="ECO:0000313" key="5">
    <source>
        <dbReference type="EMBL" id="QDP97870.1"/>
    </source>
</evidence>
<dbReference type="GO" id="GO:0046872">
    <property type="term" value="F:metal ion binding"/>
    <property type="evidence" value="ECO:0007669"/>
    <property type="project" value="UniProtKB-KW"/>
</dbReference>
<dbReference type="RefSeq" id="WP_143987824.1">
    <property type="nucleotide sequence ID" value="NZ_CP041692.1"/>
</dbReference>
<keyword evidence="1" id="KW-0813">Transport</keyword>
<gene>
    <name evidence="5" type="ORF">FOE78_19910</name>
</gene>
<dbReference type="SUPFAM" id="SSF46458">
    <property type="entry name" value="Globin-like"/>
    <property type="match status" value="1"/>
</dbReference>
<evidence type="ECO:0000256" key="1">
    <source>
        <dbReference type="ARBA" id="ARBA00022448"/>
    </source>
</evidence>
<reference evidence="5 6" key="1">
    <citation type="submission" date="2019-07" db="EMBL/GenBank/DDBJ databases">
        <title>Microlunatus dokdonensis sp. nov. isolated from the rhizospheric soil of the wild plant Elymus tsukushiensis.</title>
        <authorList>
            <person name="Ghim S.-Y."/>
            <person name="Hwang Y.-J."/>
            <person name="Son J.-S."/>
            <person name="Shin J.-H."/>
        </authorList>
    </citation>
    <scope>NUCLEOTIDE SEQUENCE [LARGE SCALE GENOMIC DNA]</scope>
    <source>
        <strain evidence="5 6">KUDC0627</strain>
    </source>
</reference>
<name>A0A516Q365_9ACTN</name>
<dbReference type="GO" id="GO:0020037">
    <property type="term" value="F:heme binding"/>
    <property type="evidence" value="ECO:0007669"/>
    <property type="project" value="InterPro"/>
</dbReference>
<evidence type="ECO:0000256" key="3">
    <source>
        <dbReference type="ARBA" id="ARBA00022723"/>
    </source>
</evidence>
<dbReference type="InterPro" id="IPR009050">
    <property type="entry name" value="Globin-like_sf"/>
</dbReference>
<dbReference type="Gene3D" id="1.10.490.10">
    <property type="entry name" value="Globins"/>
    <property type="match status" value="1"/>
</dbReference>
<dbReference type="InterPro" id="IPR001486">
    <property type="entry name" value="Hemoglobin_trunc"/>
</dbReference>
<keyword evidence="3" id="KW-0479">Metal-binding</keyword>
<evidence type="ECO:0000313" key="6">
    <source>
        <dbReference type="Proteomes" id="UP000319263"/>
    </source>
</evidence>
<dbReference type="InterPro" id="IPR012292">
    <property type="entry name" value="Globin/Proto"/>
</dbReference>
<organism evidence="5 6">
    <name type="scientific">Microlunatus elymi</name>
    <dbReference type="NCBI Taxonomy" id="2596828"/>
    <lineage>
        <taxon>Bacteria</taxon>
        <taxon>Bacillati</taxon>
        <taxon>Actinomycetota</taxon>
        <taxon>Actinomycetes</taxon>
        <taxon>Propionibacteriales</taxon>
        <taxon>Propionibacteriaceae</taxon>
        <taxon>Microlunatus</taxon>
    </lineage>
</organism>
<dbReference type="KEGG" id="mik:FOE78_19910"/>
<sequence>MTTTLYEAAGGAEGMLRLAYAWHRRCMADPLASHPFSHPGQHPQHSERLAAYWGEAIGGPPAYTESMGDETQVVRMHVGNGEHEELNRRCIELFELALVDADLPHETRGPLLDYFSWATYQMMGEPRERDAIPDGLELPHWGWDGLVTGQRPPDHP</sequence>
<keyword evidence="4" id="KW-0408">Iron</keyword>
<accession>A0A516Q365</accession>
<dbReference type="Pfam" id="PF01152">
    <property type="entry name" value="Bac_globin"/>
    <property type="match status" value="1"/>
</dbReference>
<dbReference type="AlphaFoldDB" id="A0A516Q365"/>
<evidence type="ECO:0000256" key="2">
    <source>
        <dbReference type="ARBA" id="ARBA00022617"/>
    </source>
</evidence>
<proteinExistence type="predicted"/>
<dbReference type="OrthoDB" id="9798157at2"/>
<keyword evidence="6" id="KW-1185">Reference proteome</keyword>
<evidence type="ECO:0000256" key="4">
    <source>
        <dbReference type="ARBA" id="ARBA00023004"/>
    </source>
</evidence>
<dbReference type="GO" id="GO:0019825">
    <property type="term" value="F:oxygen binding"/>
    <property type="evidence" value="ECO:0007669"/>
    <property type="project" value="InterPro"/>
</dbReference>
<keyword evidence="2" id="KW-0349">Heme</keyword>
<dbReference type="Proteomes" id="UP000319263">
    <property type="component" value="Chromosome"/>
</dbReference>